<organism evidence="2 3">
    <name type="scientific">Engystomops pustulosus</name>
    <name type="common">Tungara frog</name>
    <name type="synonym">Physalaemus pustulosus</name>
    <dbReference type="NCBI Taxonomy" id="76066"/>
    <lineage>
        <taxon>Eukaryota</taxon>
        <taxon>Metazoa</taxon>
        <taxon>Chordata</taxon>
        <taxon>Craniata</taxon>
        <taxon>Vertebrata</taxon>
        <taxon>Euteleostomi</taxon>
        <taxon>Amphibia</taxon>
        <taxon>Batrachia</taxon>
        <taxon>Anura</taxon>
        <taxon>Neobatrachia</taxon>
        <taxon>Hyloidea</taxon>
        <taxon>Leptodactylidae</taxon>
        <taxon>Leiuperinae</taxon>
        <taxon>Engystomops</taxon>
    </lineage>
</organism>
<feature type="signal peptide" evidence="1">
    <location>
        <begin position="1"/>
        <end position="19"/>
    </location>
</feature>
<feature type="chain" id="PRO_5043496304" description="Secreted protein" evidence="1">
    <location>
        <begin position="20"/>
        <end position="66"/>
    </location>
</feature>
<sequence length="66" mass="7506">MFFSHVLKFVLLMHPFAWMDTDTGSTLCSVTSVYGCMRLTRLRLVSMAIHSRLRVTISRVKIAATT</sequence>
<gene>
    <name evidence="2" type="ORF">GDO81_011899</name>
</gene>
<accession>A0AAV7BHJ3</accession>
<evidence type="ECO:0008006" key="4">
    <source>
        <dbReference type="Google" id="ProtNLM"/>
    </source>
</evidence>
<evidence type="ECO:0000313" key="3">
    <source>
        <dbReference type="Proteomes" id="UP000824782"/>
    </source>
</evidence>
<dbReference type="EMBL" id="WNYA01000005">
    <property type="protein sequence ID" value="KAG8572065.1"/>
    <property type="molecule type" value="Genomic_DNA"/>
</dbReference>
<name>A0AAV7BHJ3_ENGPU</name>
<evidence type="ECO:0000313" key="2">
    <source>
        <dbReference type="EMBL" id="KAG8572065.1"/>
    </source>
</evidence>
<dbReference type="AlphaFoldDB" id="A0AAV7BHJ3"/>
<evidence type="ECO:0000256" key="1">
    <source>
        <dbReference type="SAM" id="SignalP"/>
    </source>
</evidence>
<proteinExistence type="predicted"/>
<keyword evidence="1" id="KW-0732">Signal</keyword>
<keyword evidence="3" id="KW-1185">Reference proteome</keyword>
<reference evidence="2" key="1">
    <citation type="thesis" date="2020" institute="ProQuest LLC" country="789 East Eisenhower Parkway, Ann Arbor, MI, USA">
        <title>Comparative Genomics and Chromosome Evolution.</title>
        <authorList>
            <person name="Mudd A.B."/>
        </authorList>
    </citation>
    <scope>NUCLEOTIDE SEQUENCE</scope>
    <source>
        <strain evidence="2">237g6f4</strain>
        <tissue evidence="2">Blood</tissue>
    </source>
</reference>
<dbReference type="Proteomes" id="UP000824782">
    <property type="component" value="Unassembled WGS sequence"/>
</dbReference>
<comment type="caution">
    <text evidence="2">The sequence shown here is derived from an EMBL/GenBank/DDBJ whole genome shotgun (WGS) entry which is preliminary data.</text>
</comment>
<protein>
    <recommendedName>
        <fullName evidence="4">Secreted protein</fullName>
    </recommendedName>
</protein>